<accession>A0A9P7G2M8</accession>
<organism evidence="1 2">
    <name type="scientific">Asterophora parasitica</name>
    <dbReference type="NCBI Taxonomy" id="117018"/>
    <lineage>
        <taxon>Eukaryota</taxon>
        <taxon>Fungi</taxon>
        <taxon>Dikarya</taxon>
        <taxon>Basidiomycota</taxon>
        <taxon>Agaricomycotina</taxon>
        <taxon>Agaricomycetes</taxon>
        <taxon>Agaricomycetidae</taxon>
        <taxon>Agaricales</taxon>
        <taxon>Tricholomatineae</taxon>
        <taxon>Lyophyllaceae</taxon>
        <taxon>Asterophora</taxon>
    </lineage>
</organism>
<evidence type="ECO:0008006" key="3">
    <source>
        <dbReference type="Google" id="ProtNLM"/>
    </source>
</evidence>
<keyword evidence="2" id="KW-1185">Reference proteome</keyword>
<protein>
    <recommendedName>
        <fullName evidence="3">Transcription factor domain-containing protein</fullName>
    </recommendedName>
</protein>
<reference evidence="1" key="1">
    <citation type="submission" date="2020-07" db="EMBL/GenBank/DDBJ databases">
        <authorList>
            <person name="Nieuwenhuis M."/>
            <person name="Van De Peppel L.J.J."/>
        </authorList>
    </citation>
    <scope>NUCLEOTIDE SEQUENCE</scope>
    <source>
        <strain evidence="1">AP01</strain>
        <tissue evidence="1">Mycelium</tissue>
    </source>
</reference>
<gene>
    <name evidence="1" type="ORF">DXG03_002119</name>
</gene>
<dbReference type="AlphaFoldDB" id="A0A9P7G2M8"/>
<comment type="caution">
    <text evidence="1">The sequence shown here is derived from an EMBL/GenBank/DDBJ whole genome shotgun (WGS) entry which is preliminary data.</text>
</comment>
<evidence type="ECO:0000313" key="2">
    <source>
        <dbReference type="Proteomes" id="UP000775547"/>
    </source>
</evidence>
<dbReference type="EMBL" id="JABCKV010000158">
    <property type="protein sequence ID" value="KAG5642774.1"/>
    <property type="molecule type" value="Genomic_DNA"/>
</dbReference>
<proteinExistence type="predicted"/>
<evidence type="ECO:0000313" key="1">
    <source>
        <dbReference type="EMBL" id="KAG5642774.1"/>
    </source>
</evidence>
<sequence length="308" mass="34928">MKNLQDEELRLSIQPALIYAGLAMATLMKSSEVEFKAPGRERALWLRATAQTSLEASMASQWIDPSLAEAALILALFESSAHPMYNPDRVEQSLLNLDYIIRSTNLTTLDISDPDAVHYPAGCVPVVNLEPLVDESPDRKCACIPSDSAQGPNPFSSWSYVPPWDPTWTEAEIRDEECRRLCWSALSLMCNYVSQCVAFNRDPPNFFLTNCSNYVLLFPGEVLDRVSPSYRGSMSPSTKESVWALYCRSMLLWNFTNQLRTKPVLNDDKVELIYEAWAEAQSLQDSLHIHECNLDTALIYMCREYVYK</sequence>
<dbReference type="OrthoDB" id="10261408at2759"/>
<reference evidence="1" key="2">
    <citation type="submission" date="2021-10" db="EMBL/GenBank/DDBJ databases">
        <title>Phylogenomics reveals ancestral predisposition of the termite-cultivated fungus Termitomyces towards a domesticated lifestyle.</title>
        <authorList>
            <person name="Auxier B."/>
            <person name="Grum-Grzhimaylo A."/>
            <person name="Cardenas M.E."/>
            <person name="Lodge J.D."/>
            <person name="Laessoe T."/>
            <person name="Pedersen O."/>
            <person name="Smith M.E."/>
            <person name="Kuyper T.W."/>
            <person name="Franco-Molano E.A."/>
            <person name="Baroni T.J."/>
            <person name="Aanen D.K."/>
        </authorList>
    </citation>
    <scope>NUCLEOTIDE SEQUENCE</scope>
    <source>
        <strain evidence="1">AP01</strain>
        <tissue evidence="1">Mycelium</tissue>
    </source>
</reference>
<dbReference type="Proteomes" id="UP000775547">
    <property type="component" value="Unassembled WGS sequence"/>
</dbReference>
<name>A0A9P7G2M8_9AGAR</name>